<sequence>MDKCELNVTQDALKAIARLALDRKTGARGLRSIMEKLLLEPMFEVPNSDIVCVEVDNDVVEGKKEPAYIRAATKESSEEEYDSGVEEESWARQADAANN</sequence>
<organism evidence="1 2">
    <name type="scientific">Sphaerodactylus townsendi</name>
    <dbReference type="NCBI Taxonomy" id="933632"/>
    <lineage>
        <taxon>Eukaryota</taxon>
        <taxon>Metazoa</taxon>
        <taxon>Chordata</taxon>
        <taxon>Craniata</taxon>
        <taxon>Vertebrata</taxon>
        <taxon>Euteleostomi</taxon>
        <taxon>Lepidosauria</taxon>
        <taxon>Squamata</taxon>
        <taxon>Bifurcata</taxon>
        <taxon>Gekkota</taxon>
        <taxon>Sphaerodactylidae</taxon>
        <taxon>Sphaerodactylus</taxon>
    </lineage>
</organism>
<name>A0ACB8E4B0_9SAUR</name>
<keyword evidence="2" id="KW-1185">Reference proteome</keyword>
<dbReference type="EMBL" id="CM037630">
    <property type="protein sequence ID" value="KAH7987218.1"/>
    <property type="molecule type" value="Genomic_DNA"/>
</dbReference>
<proteinExistence type="predicted"/>
<accession>A0ACB8E4B0</accession>
<comment type="caution">
    <text evidence="1">The sequence shown here is derived from an EMBL/GenBank/DDBJ whole genome shotgun (WGS) entry which is preliminary data.</text>
</comment>
<gene>
    <name evidence="1" type="ORF">K3G42_002006</name>
</gene>
<evidence type="ECO:0000313" key="1">
    <source>
        <dbReference type="EMBL" id="KAH7987218.1"/>
    </source>
</evidence>
<dbReference type="Proteomes" id="UP000827872">
    <property type="component" value="Linkage Group LG17"/>
</dbReference>
<evidence type="ECO:0000313" key="2">
    <source>
        <dbReference type="Proteomes" id="UP000827872"/>
    </source>
</evidence>
<reference evidence="1" key="1">
    <citation type="submission" date="2021-08" db="EMBL/GenBank/DDBJ databases">
        <title>The first chromosome-level gecko genome reveals the dynamic sex chromosomes of Neotropical dwarf geckos (Sphaerodactylidae: Sphaerodactylus).</title>
        <authorList>
            <person name="Pinto B.J."/>
            <person name="Keating S.E."/>
            <person name="Gamble T."/>
        </authorList>
    </citation>
    <scope>NUCLEOTIDE SEQUENCE</scope>
    <source>
        <strain evidence="1">TG3544</strain>
    </source>
</reference>
<protein>
    <submittedName>
        <fullName evidence="1">Uncharacterized protein</fullName>
    </submittedName>
</protein>